<keyword evidence="2" id="KW-1185">Reference proteome</keyword>
<accession>A0ABY8Q731</accession>
<gene>
    <name evidence="1" type="ORF">QF092_01180</name>
</gene>
<protein>
    <submittedName>
        <fullName evidence="1">Uncharacterized protein</fullName>
    </submittedName>
</protein>
<organism evidence="1 2">
    <name type="scientific">Fuscovulum ytuae</name>
    <dbReference type="NCBI Taxonomy" id="3042299"/>
    <lineage>
        <taxon>Bacteria</taxon>
        <taxon>Pseudomonadati</taxon>
        <taxon>Pseudomonadota</taxon>
        <taxon>Alphaproteobacteria</taxon>
        <taxon>Rhodobacterales</taxon>
        <taxon>Paracoccaceae</taxon>
        <taxon>Fuscovulum</taxon>
    </lineage>
</organism>
<proteinExistence type="predicted"/>
<evidence type="ECO:0000313" key="1">
    <source>
        <dbReference type="EMBL" id="WGV16458.1"/>
    </source>
</evidence>
<evidence type="ECO:0000313" key="2">
    <source>
        <dbReference type="Proteomes" id="UP001230978"/>
    </source>
</evidence>
<dbReference type="RefSeq" id="WP_281466817.1">
    <property type="nucleotide sequence ID" value="NZ_CP124535.1"/>
</dbReference>
<dbReference type="SUPFAM" id="SSF55166">
    <property type="entry name" value="Hedgehog/DD-peptidase"/>
    <property type="match status" value="1"/>
</dbReference>
<dbReference type="EMBL" id="CP124535">
    <property type="protein sequence ID" value="WGV16458.1"/>
    <property type="molecule type" value="Genomic_DNA"/>
</dbReference>
<reference evidence="1 2" key="1">
    <citation type="submission" date="2023-04" db="EMBL/GenBank/DDBJ databases">
        <title>YMD61, complete Genome.</title>
        <authorList>
            <person name="Zhang J."/>
        </authorList>
    </citation>
    <scope>NUCLEOTIDE SEQUENCE [LARGE SCALE GENOMIC DNA]</scope>
    <source>
        <strain evidence="1 2">YMD61</strain>
    </source>
</reference>
<dbReference type="InterPro" id="IPR009045">
    <property type="entry name" value="Zn_M74/Hedgehog-like"/>
</dbReference>
<name>A0ABY8Q731_9RHOB</name>
<sequence length="273" mass="31191">MRASHIRFLQRRLAALGHDPGPADGTRGPRSDAAIRTALASLPPLPKGWQVWPPRRRAIACLQALARRDGMDPGPIDGLWGPQTDYAVTALLILHQTGQRPDWRDLRPAPPALWPTEREVTATFGPHGQPGGFTPPMVKVPSPWPFRIAWNLAETRAFLWAHEATAASVTRILHRIHLHYGAERLRDLRLDIFSGDYAPRRMRGSESRWSMHAWGLAYDFDDTENRLHWGADRARLARPDYLPFWEIWESEGWTSLGRARNRDWMHVQAPRLD</sequence>
<dbReference type="Proteomes" id="UP001230978">
    <property type="component" value="Chromosome"/>
</dbReference>